<proteinExistence type="predicted"/>
<reference evidence="2" key="1">
    <citation type="submission" date="2022-02" db="EMBL/GenBank/DDBJ databases">
        <title>Halalkalibacter sp. nov. isolated from Lonar Lake, India.</title>
        <authorList>
            <person name="Joshi A."/>
            <person name="Thite S."/>
            <person name="Lodha T."/>
        </authorList>
    </citation>
    <scope>NUCLEOTIDE SEQUENCE</scope>
    <source>
        <strain evidence="2">MEB205</strain>
    </source>
</reference>
<dbReference type="PROSITE" id="PS51257">
    <property type="entry name" value="PROKAR_LIPOPROTEIN"/>
    <property type="match status" value="1"/>
</dbReference>
<sequence>MNKPKTDKLLKGLVGSSVALFGLTGCAPGLQDELMSVPAEPEANVQPDTGPPSPEEADCDTWQWDEEAEGYQCVEPGNENHGHYYYGGMWFPTIAAFMAGRATAGGARGGGGGQVRQPATGTQPDQNVTQPRQDQNQTRTPNRATNPRSGMGGGGSFGG</sequence>
<gene>
    <name evidence="2" type="ORF">MF646_12750</name>
</gene>
<comment type="caution">
    <text evidence="2">The sequence shown here is derived from an EMBL/GenBank/DDBJ whole genome shotgun (WGS) entry which is preliminary data.</text>
</comment>
<evidence type="ECO:0008006" key="4">
    <source>
        <dbReference type="Google" id="ProtNLM"/>
    </source>
</evidence>
<name>A0A9X2CTJ3_9BACI</name>
<feature type="compositionally biased region" description="Gly residues" evidence="1">
    <location>
        <begin position="150"/>
        <end position="159"/>
    </location>
</feature>
<dbReference type="Proteomes" id="UP001139150">
    <property type="component" value="Unassembled WGS sequence"/>
</dbReference>
<feature type="region of interest" description="Disordered" evidence="1">
    <location>
        <begin position="103"/>
        <end position="159"/>
    </location>
</feature>
<feature type="compositionally biased region" description="Polar residues" evidence="1">
    <location>
        <begin position="117"/>
        <end position="148"/>
    </location>
</feature>
<protein>
    <recommendedName>
        <fullName evidence="4">Lipoprotein</fullName>
    </recommendedName>
</protein>
<keyword evidence="3" id="KW-1185">Reference proteome</keyword>
<organism evidence="2 3">
    <name type="scientific">Halalkalibacter alkaliphilus</name>
    <dbReference type="NCBI Taxonomy" id="2917993"/>
    <lineage>
        <taxon>Bacteria</taxon>
        <taxon>Bacillati</taxon>
        <taxon>Bacillota</taxon>
        <taxon>Bacilli</taxon>
        <taxon>Bacillales</taxon>
        <taxon>Bacillaceae</taxon>
        <taxon>Halalkalibacter</taxon>
    </lineage>
</organism>
<dbReference type="RefSeq" id="WP_250096886.1">
    <property type="nucleotide sequence ID" value="NZ_JAKRYL010000012.1"/>
</dbReference>
<evidence type="ECO:0000313" key="3">
    <source>
        <dbReference type="Proteomes" id="UP001139150"/>
    </source>
</evidence>
<dbReference type="AlphaFoldDB" id="A0A9X2CTJ3"/>
<dbReference type="EMBL" id="JAKRYL010000012">
    <property type="protein sequence ID" value="MCL7747993.1"/>
    <property type="molecule type" value="Genomic_DNA"/>
</dbReference>
<evidence type="ECO:0000256" key="1">
    <source>
        <dbReference type="SAM" id="MobiDB-lite"/>
    </source>
</evidence>
<accession>A0A9X2CTJ3</accession>
<evidence type="ECO:0000313" key="2">
    <source>
        <dbReference type="EMBL" id="MCL7747993.1"/>
    </source>
</evidence>